<evidence type="ECO:0000313" key="3">
    <source>
        <dbReference type="Proteomes" id="UP001442494"/>
    </source>
</evidence>
<dbReference type="EMBL" id="JAMPKK010000005">
    <property type="protein sequence ID" value="MEP0863637.1"/>
    <property type="molecule type" value="Genomic_DNA"/>
</dbReference>
<proteinExistence type="predicted"/>
<keyword evidence="1" id="KW-1133">Transmembrane helix</keyword>
<protein>
    <recommendedName>
        <fullName evidence="4">Uridine phosphorylase</fullName>
    </recommendedName>
</protein>
<dbReference type="RefSeq" id="WP_190418982.1">
    <property type="nucleotide sequence ID" value="NZ_JAMPKK010000005.1"/>
</dbReference>
<evidence type="ECO:0000256" key="1">
    <source>
        <dbReference type="SAM" id="Phobius"/>
    </source>
</evidence>
<feature type="transmembrane region" description="Helical" evidence="1">
    <location>
        <begin position="21"/>
        <end position="42"/>
    </location>
</feature>
<evidence type="ECO:0000313" key="2">
    <source>
        <dbReference type="EMBL" id="MEP0863637.1"/>
    </source>
</evidence>
<organism evidence="2 3">
    <name type="scientific">Funiculus sociatus GB2-A5</name>
    <dbReference type="NCBI Taxonomy" id="2933946"/>
    <lineage>
        <taxon>Bacteria</taxon>
        <taxon>Bacillati</taxon>
        <taxon>Cyanobacteriota</taxon>
        <taxon>Cyanophyceae</taxon>
        <taxon>Coleofasciculales</taxon>
        <taxon>Coleofasciculaceae</taxon>
        <taxon>Funiculus</taxon>
    </lineage>
</organism>
<keyword evidence="1" id="KW-0472">Membrane</keyword>
<sequence length="470" mass="54843">MTTKSAITKPDQTRNRWLVKLIAIIALVNFCFVIFDLSYVSWRDFYLHHWASIIQVYDPIKGIEPHRETQNYLNKVDELETQVLQNGLQSSPVENLLQELRSLSNEMIEDNPFAVANKSGILEKIKNQIRDRVHIKSSHKAFALFWSQEYLSQAGWQEELNFFNTKTRPLIQTNYYRNIGTNGKFIDNFWQIDLPFVIVFALDFLIRTFSISRRSPGLNWLKGMLRRWYDIFLLLPFLRWLRVIPVTLRLHQADLLNLELVRREINHDLVANFAEEITEIVGIRLIAQMQESIGRGDVARWLLHPETRRPYIQVNNTDEVKAIATRLVNLSVYDVLPQIQPDIEALVHHTLKSTLNQSPVYQQLQNIPGLNQLPTQFTERLAKDLSQSTYSNLKKALEDPVVGELSSRLLKNFRDALEKELQKKHNLQEIQSLLVDMLEEIKINYVRGIAEGGVEKILEEADQLHQIIHH</sequence>
<reference evidence="2 3" key="1">
    <citation type="submission" date="2022-04" db="EMBL/GenBank/DDBJ databases">
        <title>Positive selection, recombination, and allopatry shape intraspecific diversity of widespread and dominant cyanobacteria.</title>
        <authorList>
            <person name="Wei J."/>
            <person name="Shu W."/>
            <person name="Hu C."/>
        </authorList>
    </citation>
    <scope>NUCLEOTIDE SEQUENCE [LARGE SCALE GENOMIC DNA]</scope>
    <source>
        <strain evidence="2 3">GB2-A5</strain>
    </source>
</reference>
<evidence type="ECO:0008006" key="4">
    <source>
        <dbReference type="Google" id="ProtNLM"/>
    </source>
</evidence>
<name>A0ABV0JJM1_9CYAN</name>
<keyword evidence="1" id="KW-0812">Transmembrane</keyword>
<accession>A0ABV0JJM1</accession>
<gene>
    <name evidence="2" type="ORF">NDI37_04040</name>
</gene>
<comment type="caution">
    <text evidence="2">The sequence shown here is derived from an EMBL/GenBank/DDBJ whole genome shotgun (WGS) entry which is preliminary data.</text>
</comment>
<dbReference type="Proteomes" id="UP001442494">
    <property type="component" value="Unassembled WGS sequence"/>
</dbReference>
<keyword evidence="3" id="KW-1185">Reference proteome</keyword>